<name>A0A1Y0EB57_9RHOB</name>
<dbReference type="OrthoDB" id="9806994at2"/>
<evidence type="ECO:0000313" key="1">
    <source>
        <dbReference type="EMBL" id="ARU00867.1"/>
    </source>
</evidence>
<dbReference type="RefSeq" id="WP_087207209.1">
    <property type="nucleotide sequence ID" value="NZ_CP021431.1"/>
</dbReference>
<dbReference type="KEGG" id="lvs:LOKVESSMR4R_01551"/>
<dbReference type="AlphaFoldDB" id="A0A1Y0EB57"/>
<gene>
    <name evidence="1" type="ORF">LOKVESSMR4R_01551</name>
</gene>
<evidence type="ECO:0000313" key="2">
    <source>
        <dbReference type="Proteomes" id="UP000195273"/>
    </source>
</evidence>
<accession>A0A1Y0EB57</accession>
<keyword evidence="2" id="KW-1185">Reference proteome</keyword>
<reference evidence="1 2" key="1">
    <citation type="submission" date="2017-05" db="EMBL/GenBank/DDBJ databases">
        <title>Genome Sequence of Loktanella vestfoldensis Strain SMR4r Isolated from a Culture of the Diatom Skeletonema marinoi.</title>
        <authorList>
            <person name="Topel M."/>
            <person name="Pinder M.I.M."/>
            <person name="Johansson O.N."/>
            <person name="Kourtchenko O."/>
            <person name="Godhe A."/>
            <person name="Clarke A.K."/>
        </authorList>
    </citation>
    <scope>NUCLEOTIDE SEQUENCE [LARGE SCALE GENOMIC DNA]</scope>
    <source>
        <strain evidence="1 2">SMR4r</strain>
    </source>
</reference>
<sequence>MTDKPYLTRAEAAEYITSMGAQTSKNTLQKFATVGGGPVYRRFGNKALYTRADLDKWISAKMSAPMRSTSSAT</sequence>
<dbReference type="Proteomes" id="UP000195273">
    <property type="component" value="Chromosome"/>
</dbReference>
<dbReference type="SUPFAM" id="SSF46955">
    <property type="entry name" value="Putative DNA-binding domain"/>
    <property type="match status" value="1"/>
</dbReference>
<dbReference type="InterPro" id="IPR009061">
    <property type="entry name" value="DNA-bd_dom_put_sf"/>
</dbReference>
<dbReference type="EMBL" id="CP021431">
    <property type="protein sequence ID" value="ARU00867.1"/>
    <property type="molecule type" value="Genomic_DNA"/>
</dbReference>
<organism evidence="1 2">
    <name type="scientific">Yoonia vestfoldensis</name>
    <dbReference type="NCBI Taxonomy" id="245188"/>
    <lineage>
        <taxon>Bacteria</taxon>
        <taxon>Pseudomonadati</taxon>
        <taxon>Pseudomonadota</taxon>
        <taxon>Alphaproteobacteria</taxon>
        <taxon>Rhodobacterales</taxon>
        <taxon>Paracoccaceae</taxon>
        <taxon>Yoonia</taxon>
    </lineage>
</organism>
<protein>
    <submittedName>
        <fullName evidence="1">Transcriptional regulator</fullName>
    </submittedName>
</protein>
<proteinExistence type="predicted"/>